<feature type="compositionally biased region" description="Basic and acidic residues" evidence="2">
    <location>
        <begin position="332"/>
        <end position="354"/>
    </location>
</feature>
<dbReference type="Proteomes" id="UP000316213">
    <property type="component" value="Unassembled WGS sequence"/>
</dbReference>
<evidence type="ECO:0000256" key="1">
    <source>
        <dbReference type="ARBA" id="ARBA00022448"/>
    </source>
</evidence>
<gene>
    <name evidence="3" type="ORF">Pla100_44610</name>
</gene>
<dbReference type="PANTHER" id="PTHR30097:SF4">
    <property type="entry name" value="SLR6042 PROTEIN"/>
    <property type="match status" value="1"/>
</dbReference>
<dbReference type="AlphaFoldDB" id="A0A5C6A000"/>
<keyword evidence="1" id="KW-0813">Transport</keyword>
<feature type="region of interest" description="Disordered" evidence="2">
    <location>
        <begin position="1"/>
        <end position="37"/>
    </location>
</feature>
<dbReference type="EMBL" id="SJPM01000010">
    <property type="protein sequence ID" value="TWT93144.1"/>
    <property type="molecule type" value="Genomic_DNA"/>
</dbReference>
<feature type="compositionally biased region" description="Polar residues" evidence="2">
    <location>
        <begin position="309"/>
        <end position="331"/>
    </location>
</feature>
<keyword evidence="4" id="KW-1185">Reference proteome</keyword>
<sequence precursor="true">MTATAASEPFLFTPGQSDSGTTDAAAHKNRPVRRNDSAETLIDQARQEISAIVREVASAARSHQGRDPYLRFLADRILRAMAAHGVVIWSIEDATADLADWRYIAEHRLGTVTDLGLDETARSVHDGLLIEVAAQHSPVVVPATPGASDADLPANPTSHPAALVPVSIDPDSPLPNCLIEVFLEPGGSPASQRGSLRFLAQMADLAGEFLRAEHLRSLSRRLSQINRSARVADHLQTLSSTTQVLAAWVDATAELLECPRVALCRIDRGRPRIVAVSHVDRIDQHGAAAQAIREAASRPMRSAGAIDLSISTDGNSPDTALENTPENATTNCDDHPKSDPVIDRRKSERRRSDEQQPVIPHWVVSLRGDRRWRMVLLQREGDSSLAKQPDPETTAVLERMLIGGQLAWAAAERIEAIPGGKWWNRLTATSPSTHRTQLSSDDLVASTSAPATSVSPVRRRVALLTAMAMTAAMLLWVPIPSVIPVTGVLRPLELDTYHARHDAIVRTIHVDHGQTVRQGDLLATLWSDDLSQKQTTLLGRRAVLSQKRDQFNRQLVASNGSVDGAAGLPSGDEINEEIASIDEQLQIIAQSQDDLVLRARRDGRVDAWRIQERLSDRPLRRGDTVLSVIAAETTWVADATVPQRRVQQIDQAISQQCLVADVAPRWSADQSQTATTQRFGPVVSDPIDGTPGVILRLTLEQTPRLGDQPLVETPARITIHCGGTSVGSFLFEDVWGWFRTRVGMYL</sequence>
<comment type="caution">
    <text evidence="3">The sequence shown here is derived from an EMBL/GenBank/DDBJ whole genome shotgun (WGS) entry which is preliminary data.</text>
</comment>
<dbReference type="InterPro" id="IPR051909">
    <property type="entry name" value="MFP_Cation_Efflux"/>
</dbReference>
<organism evidence="3 4">
    <name type="scientific">Neorhodopirellula pilleata</name>
    <dbReference type="NCBI Taxonomy" id="2714738"/>
    <lineage>
        <taxon>Bacteria</taxon>
        <taxon>Pseudomonadati</taxon>
        <taxon>Planctomycetota</taxon>
        <taxon>Planctomycetia</taxon>
        <taxon>Pirellulales</taxon>
        <taxon>Pirellulaceae</taxon>
        <taxon>Neorhodopirellula</taxon>
    </lineage>
</organism>
<evidence type="ECO:0008006" key="5">
    <source>
        <dbReference type="Google" id="ProtNLM"/>
    </source>
</evidence>
<proteinExistence type="predicted"/>
<evidence type="ECO:0000313" key="3">
    <source>
        <dbReference type="EMBL" id="TWT93144.1"/>
    </source>
</evidence>
<dbReference type="GO" id="GO:0015679">
    <property type="term" value="P:plasma membrane copper ion transport"/>
    <property type="evidence" value="ECO:0007669"/>
    <property type="project" value="TreeGrafter"/>
</dbReference>
<reference evidence="3 4" key="1">
    <citation type="submission" date="2019-02" db="EMBL/GenBank/DDBJ databases">
        <title>Deep-cultivation of Planctomycetes and their phenomic and genomic characterization uncovers novel biology.</title>
        <authorList>
            <person name="Wiegand S."/>
            <person name="Jogler M."/>
            <person name="Boedeker C."/>
            <person name="Pinto D."/>
            <person name="Vollmers J."/>
            <person name="Rivas-Marin E."/>
            <person name="Kohn T."/>
            <person name="Peeters S.H."/>
            <person name="Heuer A."/>
            <person name="Rast P."/>
            <person name="Oberbeckmann S."/>
            <person name="Bunk B."/>
            <person name="Jeske O."/>
            <person name="Meyerdierks A."/>
            <person name="Storesund J.E."/>
            <person name="Kallscheuer N."/>
            <person name="Luecker S."/>
            <person name="Lage O.M."/>
            <person name="Pohl T."/>
            <person name="Merkel B.J."/>
            <person name="Hornburger P."/>
            <person name="Mueller R.-W."/>
            <person name="Bruemmer F."/>
            <person name="Labrenz M."/>
            <person name="Spormann A.M."/>
            <person name="Op Den Camp H."/>
            <person name="Overmann J."/>
            <person name="Amann R."/>
            <person name="Jetten M.S.M."/>
            <person name="Mascher T."/>
            <person name="Medema M.H."/>
            <person name="Devos D.P."/>
            <person name="Kaster A.-K."/>
            <person name="Ovreas L."/>
            <person name="Rohde M."/>
            <person name="Galperin M.Y."/>
            <person name="Jogler C."/>
        </authorList>
    </citation>
    <scope>NUCLEOTIDE SEQUENCE [LARGE SCALE GENOMIC DNA]</scope>
    <source>
        <strain evidence="3 4">Pla100</strain>
    </source>
</reference>
<dbReference type="PANTHER" id="PTHR30097">
    <property type="entry name" value="CATION EFFLUX SYSTEM PROTEIN CUSB"/>
    <property type="match status" value="1"/>
</dbReference>
<dbReference type="GO" id="GO:0060003">
    <property type="term" value="P:copper ion export"/>
    <property type="evidence" value="ECO:0007669"/>
    <property type="project" value="TreeGrafter"/>
</dbReference>
<evidence type="ECO:0000256" key="2">
    <source>
        <dbReference type="SAM" id="MobiDB-lite"/>
    </source>
</evidence>
<dbReference type="RefSeq" id="WP_146579984.1">
    <property type="nucleotide sequence ID" value="NZ_SJPM01000010.1"/>
</dbReference>
<evidence type="ECO:0000313" key="4">
    <source>
        <dbReference type="Proteomes" id="UP000316213"/>
    </source>
</evidence>
<accession>A0A5C6A000</accession>
<feature type="region of interest" description="Disordered" evidence="2">
    <location>
        <begin position="307"/>
        <end position="355"/>
    </location>
</feature>
<name>A0A5C6A000_9BACT</name>
<protein>
    <recommendedName>
        <fullName evidence="5">HlyD family secretion protein</fullName>
    </recommendedName>
</protein>
<dbReference type="GO" id="GO:0030313">
    <property type="term" value="C:cell envelope"/>
    <property type="evidence" value="ECO:0007669"/>
    <property type="project" value="TreeGrafter"/>
</dbReference>
<dbReference type="OrthoDB" id="248877at2"/>